<feature type="transmembrane region" description="Helical" evidence="1">
    <location>
        <begin position="233"/>
        <end position="256"/>
    </location>
</feature>
<feature type="transmembrane region" description="Helical" evidence="1">
    <location>
        <begin position="199"/>
        <end position="221"/>
    </location>
</feature>
<protein>
    <recommendedName>
        <fullName evidence="4">Transmembrane protein</fullName>
    </recommendedName>
</protein>
<name>A0A9E7ANM4_9ACTN</name>
<feature type="transmembrane region" description="Helical" evidence="1">
    <location>
        <begin position="69"/>
        <end position="90"/>
    </location>
</feature>
<evidence type="ECO:0000313" key="2">
    <source>
        <dbReference type="EMBL" id="UQF78368.1"/>
    </source>
</evidence>
<accession>A0A9E7ANM4</accession>
<feature type="transmembrane region" description="Helical" evidence="1">
    <location>
        <begin position="168"/>
        <end position="187"/>
    </location>
</feature>
<reference evidence="2" key="1">
    <citation type="submission" date="2022-05" db="EMBL/GenBank/DDBJ databases">
        <title>Using nanopore sequencing to obtain complete genomes from saliva samples.</title>
        <authorList>
            <person name="Baker J.L."/>
        </authorList>
    </citation>
    <scope>NUCLEOTIDE SEQUENCE</scope>
    <source>
        <strain evidence="2">JCVI-JB-Lp32</strain>
    </source>
</reference>
<feature type="transmembrane region" description="Helical" evidence="1">
    <location>
        <begin position="38"/>
        <end position="57"/>
    </location>
</feature>
<keyword evidence="1" id="KW-0472">Membrane</keyword>
<feature type="transmembrane region" description="Helical" evidence="1">
    <location>
        <begin position="12"/>
        <end position="32"/>
    </location>
</feature>
<gene>
    <name evidence="2" type="ORF">M3I19_01350</name>
</gene>
<keyword evidence="1" id="KW-0812">Transmembrane</keyword>
<organism evidence="2 3">
    <name type="scientific">Lancefieldella parvula</name>
    <dbReference type="NCBI Taxonomy" id="1382"/>
    <lineage>
        <taxon>Bacteria</taxon>
        <taxon>Bacillati</taxon>
        <taxon>Actinomycetota</taxon>
        <taxon>Coriobacteriia</taxon>
        <taxon>Coriobacteriales</taxon>
        <taxon>Atopobiaceae</taxon>
        <taxon>Lancefieldella</taxon>
    </lineage>
</organism>
<dbReference type="EMBL" id="CP097092">
    <property type="protein sequence ID" value="UQF78368.1"/>
    <property type="molecule type" value="Genomic_DNA"/>
</dbReference>
<proteinExistence type="predicted"/>
<dbReference type="AlphaFoldDB" id="A0A9E7ANM4"/>
<evidence type="ECO:0008006" key="4">
    <source>
        <dbReference type="Google" id="ProtNLM"/>
    </source>
</evidence>
<sequence>MVESFKLFVRTYTYWVGLILGFAIVPGSLLFIGGVAPVSTPLWLAPLAGLLFFIIDRPSTWETPLCRALLIRVLGTGVAAIALVAFDAVASTQYGSQHWSETLLSLGLGWIAFTVMAGRMLMRSSARFATPTFTNRDAIRTYTTWIGICFGIFYIPATGLAAAGTLLMVFPLYGTFLTGLVLLIVDPPQRWPQRRVRALWIRLLSSGAAALLLAVTNSFYRSTDTHEIFVGDWLGNLLFCVGAWALYAAVAGAAYLMRGPSHEADDNLSK</sequence>
<evidence type="ECO:0000313" key="3">
    <source>
        <dbReference type="Proteomes" id="UP000831562"/>
    </source>
</evidence>
<feature type="transmembrane region" description="Helical" evidence="1">
    <location>
        <begin position="142"/>
        <end position="162"/>
    </location>
</feature>
<evidence type="ECO:0000256" key="1">
    <source>
        <dbReference type="SAM" id="Phobius"/>
    </source>
</evidence>
<feature type="transmembrane region" description="Helical" evidence="1">
    <location>
        <begin position="102"/>
        <end position="121"/>
    </location>
</feature>
<dbReference type="Proteomes" id="UP000831562">
    <property type="component" value="Chromosome"/>
</dbReference>
<keyword evidence="1" id="KW-1133">Transmembrane helix</keyword>